<reference evidence="2 3" key="1">
    <citation type="journal article" date="2024" name="J Genomics">
        <title>Draft genome sequencing and assembly of Favolaschia claudopus CIRM-BRFM 2984 isolated from oak limbs.</title>
        <authorList>
            <person name="Navarro D."/>
            <person name="Drula E."/>
            <person name="Chaduli D."/>
            <person name="Cazenave R."/>
            <person name="Ahrendt S."/>
            <person name="Wang J."/>
            <person name="Lipzen A."/>
            <person name="Daum C."/>
            <person name="Barry K."/>
            <person name="Grigoriev I.V."/>
            <person name="Favel A."/>
            <person name="Rosso M.N."/>
            <person name="Martin F."/>
        </authorList>
    </citation>
    <scope>NUCLEOTIDE SEQUENCE [LARGE SCALE GENOMIC DNA]</scope>
    <source>
        <strain evidence="2 3">CIRM-BRFM 2984</strain>
    </source>
</reference>
<evidence type="ECO:0000313" key="2">
    <source>
        <dbReference type="EMBL" id="KAK7042618.1"/>
    </source>
</evidence>
<accession>A0AAW0CVM1</accession>
<proteinExistence type="predicted"/>
<dbReference type="Proteomes" id="UP001362999">
    <property type="component" value="Unassembled WGS sequence"/>
</dbReference>
<evidence type="ECO:0000256" key="1">
    <source>
        <dbReference type="SAM" id="MobiDB-lite"/>
    </source>
</evidence>
<protein>
    <submittedName>
        <fullName evidence="2">Uncharacterized protein</fullName>
    </submittedName>
</protein>
<name>A0AAW0CVM1_9AGAR</name>
<feature type="compositionally biased region" description="Polar residues" evidence="1">
    <location>
        <begin position="38"/>
        <end position="55"/>
    </location>
</feature>
<gene>
    <name evidence="2" type="ORF">R3P38DRAFT_2768145</name>
</gene>
<sequence>MSSWEASIGIEPCHGSTATEFSDADLLGIDAIHESHFATNLPRTSENTDDPSYSVTGPELSHRSSEFQVSAASFGEVVLLAFEHPDGLGNAALVTSRGSKDLGWFLGEQNVVKGSRECFIVEPQRWPWDIEIRIYEWNLPTECMPGVSPVFEKPIWGGTIRCRYIKRQAHSTSRSSKEGKIQKIS</sequence>
<feature type="region of interest" description="Disordered" evidence="1">
    <location>
        <begin position="38"/>
        <end position="57"/>
    </location>
</feature>
<dbReference type="AlphaFoldDB" id="A0AAW0CVM1"/>
<organism evidence="2 3">
    <name type="scientific">Favolaschia claudopus</name>
    <dbReference type="NCBI Taxonomy" id="2862362"/>
    <lineage>
        <taxon>Eukaryota</taxon>
        <taxon>Fungi</taxon>
        <taxon>Dikarya</taxon>
        <taxon>Basidiomycota</taxon>
        <taxon>Agaricomycotina</taxon>
        <taxon>Agaricomycetes</taxon>
        <taxon>Agaricomycetidae</taxon>
        <taxon>Agaricales</taxon>
        <taxon>Marasmiineae</taxon>
        <taxon>Mycenaceae</taxon>
        <taxon>Favolaschia</taxon>
    </lineage>
</organism>
<evidence type="ECO:0000313" key="3">
    <source>
        <dbReference type="Proteomes" id="UP001362999"/>
    </source>
</evidence>
<dbReference type="EMBL" id="JAWWNJ010000013">
    <property type="protein sequence ID" value="KAK7042618.1"/>
    <property type="molecule type" value="Genomic_DNA"/>
</dbReference>
<comment type="caution">
    <text evidence="2">The sequence shown here is derived from an EMBL/GenBank/DDBJ whole genome shotgun (WGS) entry which is preliminary data.</text>
</comment>
<keyword evidence="3" id="KW-1185">Reference proteome</keyword>